<dbReference type="Gene3D" id="2.40.50.140">
    <property type="entry name" value="Nucleic acid-binding proteins"/>
    <property type="match status" value="1"/>
</dbReference>
<comment type="caution">
    <text evidence="1">The sequence shown here is derived from an EMBL/GenBank/DDBJ whole genome shotgun (WGS) entry which is preliminary data.</text>
</comment>
<dbReference type="SUPFAM" id="SSF50249">
    <property type="entry name" value="Nucleic acid-binding proteins"/>
    <property type="match status" value="1"/>
</dbReference>
<proteinExistence type="predicted"/>
<dbReference type="InterPro" id="IPR012340">
    <property type="entry name" value="NA-bd_OB-fold"/>
</dbReference>
<organism evidence="1 2">
    <name type="scientific">Stylosanthes scabra</name>
    <dbReference type="NCBI Taxonomy" id="79078"/>
    <lineage>
        <taxon>Eukaryota</taxon>
        <taxon>Viridiplantae</taxon>
        <taxon>Streptophyta</taxon>
        <taxon>Embryophyta</taxon>
        <taxon>Tracheophyta</taxon>
        <taxon>Spermatophyta</taxon>
        <taxon>Magnoliopsida</taxon>
        <taxon>eudicotyledons</taxon>
        <taxon>Gunneridae</taxon>
        <taxon>Pentapetalae</taxon>
        <taxon>rosids</taxon>
        <taxon>fabids</taxon>
        <taxon>Fabales</taxon>
        <taxon>Fabaceae</taxon>
        <taxon>Papilionoideae</taxon>
        <taxon>50 kb inversion clade</taxon>
        <taxon>dalbergioids sensu lato</taxon>
        <taxon>Dalbergieae</taxon>
        <taxon>Pterocarpus clade</taxon>
        <taxon>Stylosanthes</taxon>
    </lineage>
</organism>
<evidence type="ECO:0000313" key="2">
    <source>
        <dbReference type="Proteomes" id="UP001341840"/>
    </source>
</evidence>
<name>A0ABU6Y130_9FABA</name>
<dbReference type="Proteomes" id="UP001341840">
    <property type="component" value="Unassembled WGS sequence"/>
</dbReference>
<keyword evidence="2" id="KW-1185">Reference proteome</keyword>
<protein>
    <submittedName>
        <fullName evidence="1">Uncharacterized protein</fullName>
    </submittedName>
</protein>
<dbReference type="EMBL" id="JASCZI010241665">
    <property type="protein sequence ID" value="MED6204010.1"/>
    <property type="molecule type" value="Genomic_DNA"/>
</dbReference>
<gene>
    <name evidence="1" type="ORF">PIB30_005015</name>
</gene>
<evidence type="ECO:0000313" key="1">
    <source>
        <dbReference type="EMBL" id="MED6204010.1"/>
    </source>
</evidence>
<sequence length="129" mass="15041">MSYDLRYKVEVLAYDRTHCITLLLWDSAVVPLCGKKADEIIGEDTEELGYPLTLDNILEKRAQFKINVRASNYEKDDKVYIVDLVCEDEDLVNKYLPEDSENEPTVTDAVCELFNMDQPICLPYYMFHF</sequence>
<reference evidence="1 2" key="1">
    <citation type="journal article" date="2023" name="Plants (Basel)">
        <title>Bridging the Gap: Combining Genomics and Transcriptomics Approaches to Understand Stylosanthes scabra, an Orphan Legume from the Brazilian Caatinga.</title>
        <authorList>
            <person name="Ferreira-Neto J.R.C."/>
            <person name="da Silva M.D."/>
            <person name="Binneck E."/>
            <person name="de Melo N.F."/>
            <person name="da Silva R.H."/>
            <person name="de Melo A.L.T.M."/>
            <person name="Pandolfi V."/>
            <person name="Bustamante F.O."/>
            <person name="Brasileiro-Vidal A.C."/>
            <person name="Benko-Iseppon A.M."/>
        </authorList>
    </citation>
    <scope>NUCLEOTIDE SEQUENCE [LARGE SCALE GENOMIC DNA]</scope>
    <source>
        <tissue evidence="1">Leaves</tissue>
    </source>
</reference>
<accession>A0ABU6Y130</accession>